<evidence type="ECO:0000256" key="1">
    <source>
        <dbReference type="ARBA" id="ARBA00022553"/>
    </source>
</evidence>
<evidence type="ECO:0000313" key="6">
    <source>
        <dbReference type="Proteomes" id="UP001216674"/>
    </source>
</evidence>
<protein>
    <submittedName>
        <fullName evidence="5">Response regulator transcription factor</fullName>
    </submittedName>
</protein>
<keyword evidence="2" id="KW-0902">Two-component regulatory system</keyword>
<dbReference type="PRINTS" id="PR01590">
    <property type="entry name" value="HTHFIS"/>
</dbReference>
<evidence type="ECO:0000259" key="4">
    <source>
        <dbReference type="PROSITE" id="PS50110"/>
    </source>
</evidence>
<dbReference type="PANTHER" id="PTHR44591:SF14">
    <property type="entry name" value="PROTEIN PILG"/>
    <property type="match status" value="1"/>
</dbReference>
<dbReference type="Gene3D" id="3.40.50.2300">
    <property type="match status" value="1"/>
</dbReference>
<evidence type="ECO:0000313" key="5">
    <source>
        <dbReference type="EMBL" id="MDF3835205.1"/>
    </source>
</evidence>
<dbReference type="Pfam" id="PF00072">
    <property type="entry name" value="Response_reg"/>
    <property type="match status" value="1"/>
</dbReference>
<comment type="caution">
    <text evidence="5">The sequence shown here is derived from an EMBL/GenBank/DDBJ whole genome shotgun (WGS) entry which is preliminary data.</text>
</comment>
<keyword evidence="1 3" id="KW-0597">Phosphoprotein</keyword>
<dbReference type="Proteomes" id="UP001216674">
    <property type="component" value="Unassembled WGS sequence"/>
</dbReference>
<reference evidence="5 6" key="1">
    <citation type="submission" date="2023-03" db="EMBL/GenBank/DDBJ databases">
        <title>Draft assemblies of triclosan tolerant bacteria isolated from returned activated sludge.</title>
        <authorList>
            <person name="Van Hamelsveld S."/>
        </authorList>
    </citation>
    <scope>NUCLEOTIDE SEQUENCE [LARGE SCALE GENOMIC DNA]</scope>
    <source>
        <strain evidence="5 6">GW210010_S58</strain>
    </source>
</reference>
<name>A0ABT6ARE7_9BURK</name>
<dbReference type="InterPro" id="IPR002197">
    <property type="entry name" value="HTH_Fis"/>
</dbReference>
<feature type="modified residue" description="4-aspartylphosphate" evidence="3">
    <location>
        <position position="71"/>
    </location>
</feature>
<dbReference type="InterPro" id="IPR001789">
    <property type="entry name" value="Sig_transdc_resp-reg_receiver"/>
</dbReference>
<keyword evidence="6" id="KW-1185">Reference proteome</keyword>
<accession>A0ABT6ARE7</accession>
<evidence type="ECO:0000256" key="3">
    <source>
        <dbReference type="PROSITE-ProRule" id="PRU00169"/>
    </source>
</evidence>
<sequence length="207" mass="21801">MTDALNDPAADGAQPGVTDAAPFLVVDDDAVFAGALARALTRRGYAVQIAHNRQQALALAAQTPFEYVTLDLHLSPPPEAGSTAPAESGLHLVGPLRAALPEARILVLTGYASIATAVAAVKHGADEYLAKPANVDSILTALMAGVSEEAAEAAMEEPVPLSVARLEWEHIQRVLAEHDGNISATARALNMHRRTLQRKLGKRPVSR</sequence>
<dbReference type="InterPro" id="IPR011006">
    <property type="entry name" value="CheY-like_superfamily"/>
</dbReference>
<organism evidence="5 6">
    <name type="scientific">Cupriavidus basilensis</name>
    <dbReference type="NCBI Taxonomy" id="68895"/>
    <lineage>
        <taxon>Bacteria</taxon>
        <taxon>Pseudomonadati</taxon>
        <taxon>Pseudomonadota</taxon>
        <taxon>Betaproteobacteria</taxon>
        <taxon>Burkholderiales</taxon>
        <taxon>Burkholderiaceae</taxon>
        <taxon>Cupriavidus</taxon>
    </lineage>
</organism>
<dbReference type="SUPFAM" id="SSF52172">
    <property type="entry name" value="CheY-like"/>
    <property type="match status" value="1"/>
</dbReference>
<dbReference type="RefSeq" id="WP_276266069.1">
    <property type="nucleotide sequence ID" value="NZ_JARJLM010000337.1"/>
</dbReference>
<evidence type="ECO:0000256" key="2">
    <source>
        <dbReference type="ARBA" id="ARBA00023012"/>
    </source>
</evidence>
<dbReference type="CDD" id="cd17563">
    <property type="entry name" value="REC_RegA-like"/>
    <property type="match status" value="1"/>
</dbReference>
<dbReference type="EMBL" id="JARJLM010000337">
    <property type="protein sequence ID" value="MDF3835205.1"/>
    <property type="molecule type" value="Genomic_DNA"/>
</dbReference>
<dbReference type="InterPro" id="IPR050595">
    <property type="entry name" value="Bact_response_regulator"/>
</dbReference>
<dbReference type="SMART" id="SM00448">
    <property type="entry name" value="REC"/>
    <property type="match status" value="1"/>
</dbReference>
<dbReference type="Gene3D" id="1.10.10.60">
    <property type="entry name" value="Homeodomain-like"/>
    <property type="match status" value="1"/>
</dbReference>
<feature type="domain" description="Response regulatory" evidence="4">
    <location>
        <begin position="22"/>
        <end position="146"/>
    </location>
</feature>
<dbReference type="PANTHER" id="PTHR44591">
    <property type="entry name" value="STRESS RESPONSE REGULATOR PROTEIN 1"/>
    <property type="match status" value="1"/>
</dbReference>
<gene>
    <name evidence="5" type="ORF">P3W85_19890</name>
</gene>
<dbReference type="Pfam" id="PF02954">
    <property type="entry name" value="HTH_8"/>
    <property type="match status" value="1"/>
</dbReference>
<dbReference type="PROSITE" id="PS50110">
    <property type="entry name" value="RESPONSE_REGULATORY"/>
    <property type="match status" value="1"/>
</dbReference>
<proteinExistence type="predicted"/>